<evidence type="ECO:0000259" key="2">
    <source>
        <dbReference type="PROSITE" id="PS50001"/>
    </source>
</evidence>
<dbReference type="AlphaFoldDB" id="A0AAJ7WJS1"/>
<dbReference type="InterPro" id="IPR036860">
    <property type="entry name" value="SH2_dom_sf"/>
</dbReference>
<dbReference type="KEGG" id="pmrn:116937052"/>
<dbReference type="RefSeq" id="XP_032800062.1">
    <property type="nucleotide sequence ID" value="XM_032944171.1"/>
</dbReference>
<dbReference type="CDD" id="cd09918">
    <property type="entry name" value="SH2_Nterm_SPT6_like"/>
    <property type="match status" value="1"/>
</dbReference>
<dbReference type="Proteomes" id="UP001318040">
    <property type="component" value="Unplaced"/>
</dbReference>
<dbReference type="GO" id="GO:0003746">
    <property type="term" value="F:translation elongation factor activity"/>
    <property type="evidence" value="ECO:0007669"/>
    <property type="project" value="UniProtKB-KW"/>
</dbReference>
<dbReference type="GO" id="GO:0140673">
    <property type="term" value="P:transcription elongation-coupled chromatin remodeling"/>
    <property type="evidence" value="ECO:0007669"/>
    <property type="project" value="InterPro"/>
</dbReference>
<sequence>CLSLCVSLSRTTQVGMMVHCRVMRVDVEKLTSDLTTRSSDLADSVGEWRPRRDDYYDTEHEERVTQAEERARQHTQRAMYVKRVIVHPSFHNINYKEAEALMATLDQGEAVIRPSSKGTDHLTVTWKVAEGVSQHLDVREERKENPFSLGHSLWINGEEFEDLDEIIARHVQPMASLARDLLSHKYYRESTGGDTRRCVEELLAKAKRDRPSQIPYLISASTEFPGKFLLGYQPRNKPWVEFVTVTPDGFRYRGQIFPSVNALFRWFKEHFRDPIPGVTPGSGSTRRTPSSVSATPANINFSGEDQFTHHSLTTHSPLTHTLIHSLIHS</sequence>
<dbReference type="SMART" id="SM00252">
    <property type="entry name" value="SH2"/>
    <property type="match status" value="1"/>
</dbReference>
<keyword evidence="1" id="KW-0727">SH2 domain</keyword>
<accession>A0AAJ7WJS1</accession>
<keyword evidence="4" id="KW-0251">Elongation factor</keyword>
<evidence type="ECO:0000313" key="4">
    <source>
        <dbReference type="RefSeq" id="XP_032800062.1"/>
    </source>
</evidence>
<dbReference type="InterPro" id="IPR035019">
    <property type="entry name" value="Spt6_SH2_N"/>
</dbReference>
<dbReference type="PROSITE" id="PS50001">
    <property type="entry name" value="SH2"/>
    <property type="match status" value="1"/>
</dbReference>
<dbReference type="GO" id="GO:0008023">
    <property type="term" value="C:transcription elongation factor complex"/>
    <property type="evidence" value="ECO:0007669"/>
    <property type="project" value="TreeGrafter"/>
</dbReference>
<gene>
    <name evidence="4" type="primary">SUPT6H</name>
</gene>
<evidence type="ECO:0000256" key="1">
    <source>
        <dbReference type="PROSITE-ProRule" id="PRU00191"/>
    </source>
</evidence>
<dbReference type="CDD" id="cd09928">
    <property type="entry name" value="SH2_Cterm_SPT6_like"/>
    <property type="match status" value="1"/>
</dbReference>
<feature type="domain" description="SH2" evidence="2">
    <location>
        <begin position="79"/>
        <end position="186"/>
    </location>
</feature>
<dbReference type="Gene3D" id="3.30.505.10">
    <property type="entry name" value="SH2 domain"/>
    <property type="match status" value="2"/>
</dbReference>
<dbReference type="InterPro" id="IPR017072">
    <property type="entry name" value="TF_Spt6"/>
</dbReference>
<protein>
    <submittedName>
        <fullName evidence="4">Transcription elongation factor SPT6</fullName>
    </submittedName>
</protein>
<feature type="non-terminal residue" evidence="4">
    <location>
        <position position="329"/>
    </location>
</feature>
<evidence type="ECO:0000313" key="3">
    <source>
        <dbReference type="Proteomes" id="UP001318040"/>
    </source>
</evidence>
<dbReference type="GO" id="GO:0042393">
    <property type="term" value="F:histone binding"/>
    <property type="evidence" value="ECO:0007669"/>
    <property type="project" value="TreeGrafter"/>
</dbReference>
<dbReference type="GO" id="GO:0031491">
    <property type="term" value="F:nucleosome binding"/>
    <property type="evidence" value="ECO:0007669"/>
    <property type="project" value="TreeGrafter"/>
</dbReference>
<keyword evidence="4" id="KW-0648">Protein biosynthesis</keyword>
<organism evidence="3 4">
    <name type="scientific">Petromyzon marinus</name>
    <name type="common">Sea lamprey</name>
    <dbReference type="NCBI Taxonomy" id="7757"/>
    <lineage>
        <taxon>Eukaryota</taxon>
        <taxon>Metazoa</taxon>
        <taxon>Chordata</taxon>
        <taxon>Craniata</taxon>
        <taxon>Vertebrata</taxon>
        <taxon>Cyclostomata</taxon>
        <taxon>Hyperoartia</taxon>
        <taxon>Petromyzontiformes</taxon>
        <taxon>Petromyzontidae</taxon>
        <taxon>Petromyzon</taxon>
    </lineage>
</organism>
<dbReference type="InterPro" id="IPR035018">
    <property type="entry name" value="Spt6_SH2_C"/>
</dbReference>
<reference evidence="4" key="1">
    <citation type="submission" date="2025-08" db="UniProtKB">
        <authorList>
            <consortium name="RefSeq"/>
        </authorList>
    </citation>
    <scope>IDENTIFICATION</scope>
    <source>
        <tissue evidence="4">Sperm</tissue>
    </source>
</reference>
<dbReference type="InterPro" id="IPR035420">
    <property type="entry name" value="Spt6_SH2"/>
</dbReference>
<proteinExistence type="predicted"/>
<dbReference type="InterPro" id="IPR000980">
    <property type="entry name" value="SH2"/>
</dbReference>
<dbReference type="GO" id="GO:0034728">
    <property type="term" value="P:nucleosome organization"/>
    <property type="evidence" value="ECO:0007669"/>
    <property type="project" value="TreeGrafter"/>
</dbReference>
<dbReference type="PANTHER" id="PTHR10145">
    <property type="entry name" value="TRANSCRIPTION ELONGATION FACTOR SPT6"/>
    <property type="match status" value="1"/>
</dbReference>
<dbReference type="FunFam" id="3.30.505.10:FF:000030">
    <property type="entry name" value="Transcription elongation factor spt6"/>
    <property type="match status" value="1"/>
</dbReference>
<name>A0AAJ7WJS1_PETMA</name>
<feature type="non-terminal residue" evidence="4">
    <location>
        <position position="1"/>
    </location>
</feature>
<dbReference type="PANTHER" id="PTHR10145:SF6">
    <property type="entry name" value="TRANSCRIPTION ELONGATION FACTOR SPT6"/>
    <property type="match status" value="1"/>
</dbReference>
<keyword evidence="3" id="KW-1185">Reference proteome</keyword>
<dbReference type="Pfam" id="PF14633">
    <property type="entry name" value="SH2_2"/>
    <property type="match status" value="1"/>
</dbReference>
<dbReference type="SUPFAM" id="SSF55550">
    <property type="entry name" value="SH2 domain"/>
    <property type="match status" value="1"/>
</dbReference>